<proteinExistence type="predicted"/>
<sequence>MSPNRGWRGRRHYNENQDDPYYRHGGSSHSSSYGQPYGYDYRSNGYHADAQPSQRYNYWHDGDQYHAQNHYRDQSSANYTRSHEHGNGYNRPEGSYRRQRNRRSDSPQRNYHSRAQHADSPTLYMASPSFRRRTPDSNPLPAYMKSPSPSPSPAPPPLSAEPDSAYMALSLEPSYIVDEPRVSRKLLVLDLNGTLLIRSQHSRARDAYGGVHTSSAPRLRAVQPRPYIPAFRAYLFAPETLEWLDTMVWSSAQPHSVADMVDKVFGNAKSKLVAVWDRGSLGLSKEDYHRKALTTKDLTKPWALLPLGASTAEIAVSLEAGYAAEQAGLASSIAHSALTTLLLDDSPHKARLQPYNHVCIPEYTSSFRAKDLQQFQHEKATRVPKPQKRKRKTNEFVPDQSQSAEMVLPSSNLDPTAISSTSTDVEKSSIPVPSAERAHISSQSCAEPYDPTILAVIGVLDEIKKQSSVAGWIRAGGLWDIVPVPEAEGESIVIPPASDVNMVEDLQSPTDSREVQPPTKKELRAAQKLAAKQRKRAKQAALSAGQPVLIADKEVIPTGNDESTMADILVEDVPAAAPRASVESVGMWFNDEQTLSHWVRRGRQALDSLGIEADHGVTG</sequence>
<dbReference type="InterPro" id="IPR004274">
    <property type="entry name" value="FCP1_dom"/>
</dbReference>
<gene>
    <name evidence="3" type="ORF">HD556DRAFT_1377949</name>
</gene>
<comment type="caution">
    <text evidence="3">The sequence shown here is derived from an EMBL/GenBank/DDBJ whole genome shotgun (WGS) entry which is preliminary data.</text>
</comment>
<evidence type="ECO:0000313" key="3">
    <source>
        <dbReference type="EMBL" id="KAG1792780.1"/>
    </source>
</evidence>
<dbReference type="EMBL" id="JABBWE010000034">
    <property type="protein sequence ID" value="KAG1792780.1"/>
    <property type="molecule type" value="Genomic_DNA"/>
</dbReference>
<feature type="region of interest" description="Disordered" evidence="1">
    <location>
        <begin position="73"/>
        <end position="161"/>
    </location>
</feature>
<dbReference type="PANTHER" id="PTHR12210">
    <property type="entry name" value="DULLARD PROTEIN PHOSPHATASE"/>
    <property type="match status" value="1"/>
</dbReference>
<feature type="compositionally biased region" description="Pro residues" evidence="1">
    <location>
        <begin position="148"/>
        <end position="159"/>
    </location>
</feature>
<dbReference type="Pfam" id="PF03031">
    <property type="entry name" value="NIF"/>
    <property type="match status" value="1"/>
</dbReference>
<keyword evidence="4" id="KW-1185">Reference proteome</keyword>
<evidence type="ECO:0000256" key="1">
    <source>
        <dbReference type="SAM" id="MobiDB-lite"/>
    </source>
</evidence>
<evidence type="ECO:0000259" key="2">
    <source>
        <dbReference type="PROSITE" id="PS50969"/>
    </source>
</evidence>
<feature type="domain" description="FCP1 homology" evidence="2">
    <location>
        <begin position="180"/>
        <end position="384"/>
    </location>
</feature>
<organism evidence="3 4">
    <name type="scientific">Suillus plorans</name>
    <dbReference type="NCBI Taxonomy" id="116603"/>
    <lineage>
        <taxon>Eukaryota</taxon>
        <taxon>Fungi</taxon>
        <taxon>Dikarya</taxon>
        <taxon>Basidiomycota</taxon>
        <taxon>Agaricomycotina</taxon>
        <taxon>Agaricomycetes</taxon>
        <taxon>Agaricomycetidae</taxon>
        <taxon>Boletales</taxon>
        <taxon>Suillineae</taxon>
        <taxon>Suillaceae</taxon>
        <taxon>Suillus</taxon>
    </lineage>
</organism>
<dbReference type="OrthoDB" id="1711508at2759"/>
<dbReference type="SMART" id="SM00577">
    <property type="entry name" value="CPDc"/>
    <property type="match status" value="1"/>
</dbReference>
<reference evidence="3" key="1">
    <citation type="journal article" date="2020" name="New Phytol.">
        <title>Comparative genomics reveals dynamic genome evolution in host specialist ectomycorrhizal fungi.</title>
        <authorList>
            <person name="Lofgren L.A."/>
            <person name="Nguyen N.H."/>
            <person name="Vilgalys R."/>
            <person name="Ruytinx J."/>
            <person name="Liao H.L."/>
            <person name="Branco S."/>
            <person name="Kuo A."/>
            <person name="LaButti K."/>
            <person name="Lipzen A."/>
            <person name="Andreopoulos W."/>
            <person name="Pangilinan J."/>
            <person name="Riley R."/>
            <person name="Hundley H."/>
            <person name="Na H."/>
            <person name="Barry K."/>
            <person name="Grigoriev I.V."/>
            <person name="Stajich J.E."/>
            <person name="Kennedy P.G."/>
        </authorList>
    </citation>
    <scope>NUCLEOTIDE SEQUENCE</scope>
    <source>
        <strain evidence="3">S12</strain>
    </source>
</reference>
<accession>A0A9P7ANC9</accession>
<protein>
    <recommendedName>
        <fullName evidence="2">FCP1 homology domain-containing protein</fullName>
    </recommendedName>
</protein>
<dbReference type="InterPro" id="IPR050365">
    <property type="entry name" value="TIM50"/>
</dbReference>
<dbReference type="InterPro" id="IPR036412">
    <property type="entry name" value="HAD-like_sf"/>
</dbReference>
<feature type="compositionally biased region" description="Low complexity" evidence="1">
    <location>
        <begin position="23"/>
        <end position="39"/>
    </location>
</feature>
<dbReference type="RefSeq" id="XP_041159349.1">
    <property type="nucleotide sequence ID" value="XM_041303139.1"/>
</dbReference>
<feature type="region of interest" description="Disordered" evidence="1">
    <location>
        <begin position="377"/>
        <end position="444"/>
    </location>
</feature>
<feature type="region of interest" description="Disordered" evidence="1">
    <location>
        <begin position="1"/>
        <end position="49"/>
    </location>
</feature>
<evidence type="ECO:0000313" key="4">
    <source>
        <dbReference type="Proteomes" id="UP000719766"/>
    </source>
</evidence>
<feature type="compositionally biased region" description="Polar residues" evidence="1">
    <location>
        <begin position="399"/>
        <end position="423"/>
    </location>
</feature>
<dbReference type="PROSITE" id="PS50969">
    <property type="entry name" value="FCP1"/>
    <property type="match status" value="1"/>
</dbReference>
<name>A0A9P7ANC9_9AGAM</name>
<dbReference type="SUPFAM" id="SSF56784">
    <property type="entry name" value="HAD-like"/>
    <property type="match status" value="1"/>
</dbReference>
<dbReference type="GeneID" id="64596903"/>
<dbReference type="AlphaFoldDB" id="A0A9P7ANC9"/>
<dbReference type="Gene3D" id="3.40.50.1000">
    <property type="entry name" value="HAD superfamily/HAD-like"/>
    <property type="match status" value="1"/>
</dbReference>
<dbReference type="InterPro" id="IPR023214">
    <property type="entry name" value="HAD_sf"/>
</dbReference>
<dbReference type="Proteomes" id="UP000719766">
    <property type="component" value="Unassembled WGS sequence"/>
</dbReference>